<organism evidence="2 3">
    <name type="scientific">Pyricularia oryzae</name>
    <name type="common">Rice blast fungus</name>
    <name type="synonym">Magnaporthe oryzae</name>
    <dbReference type="NCBI Taxonomy" id="318829"/>
    <lineage>
        <taxon>Eukaryota</taxon>
        <taxon>Fungi</taxon>
        <taxon>Dikarya</taxon>
        <taxon>Ascomycota</taxon>
        <taxon>Pezizomycotina</taxon>
        <taxon>Sordariomycetes</taxon>
        <taxon>Sordariomycetidae</taxon>
        <taxon>Magnaporthales</taxon>
        <taxon>Pyriculariaceae</taxon>
        <taxon>Pyricularia</taxon>
    </lineage>
</organism>
<evidence type="ECO:0008006" key="4">
    <source>
        <dbReference type="Google" id="ProtNLM"/>
    </source>
</evidence>
<gene>
    <name evidence="2" type="ORF">PoMZ_06949</name>
</gene>
<name>A0A4P7NSG7_PYROR</name>
<dbReference type="EMBL" id="CP034209">
    <property type="protein sequence ID" value="QBZ65242.1"/>
    <property type="molecule type" value="Genomic_DNA"/>
</dbReference>
<dbReference type="Proteomes" id="UP000294847">
    <property type="component" value="Chromosome 6"/>
</dbReference>
<protein>
    <recommendedName>
        <fullName evidence="4">Zn(2)-C6 fungal-type domain-containing protein</fullName>
    </recommendedName>
</protein>
<feature type="compositionally biased region" description="Polar residues" evidence="1">
    <location>
        <begin position="138"/>
        <end position="158"/>
    </location>
</feature>
<evidence type="ECO:0000256" key="1">
    <source>
        <dbReference type="SAM" id="MobiDB-lite"/>
    </source>
</evidence>
<evidence type="ECO:0000313" key="3">
    <source>
        <dbReference type="Proteomes" id="UP000294847"/>
    </source>
</evidence>
<dbReference type="AlphaFoldDB" id="A0A4P7NSG7"/>
<feature type="compositionally biased region" description="Basic residues" evidence="1">
    <location>
        <begin position="105"/>
        <end position="116"/>
    </location>
</feature>
<feature type="non-terminal residue" evidence="2">
    <location>
        <position position="1"/>
    </location>
</feature>
<accession>A0A4P7NSG7</accession>
<proteinExistence type="predicted"/>
<feature type="region of interest" description="Disordered" evidence="1">
    <location>
        <begin position="101"/>
        <end position="158"/>
    </location>
</feature>
<sequence>QSQVPPRVPQRGKSRGVVAVGVTSANKSDENVGAPDFYCCLLAVCLGDLTKPKCHRCVTGGVECTYPTGVTFAPNKTISQAQHVQSPSLISPSYSRLQFLEPGSRRRARPKSHKLNSSKFTLPRTASPVAAEHETPKTDLSSPGPFQQSPSIPCTDVSSPTSAHWHGLGILAVVPGTDEVPPSSYVMPRMPQTTRPRLRCSCLLVVPATSALKKYHE</sequence>
<evidence type="ECO:0000313" key="2">
    <source>
        <dbReference type="EMBL" id="QBZ65242.1"/>
    </source>
</evidence>
<reference evidence="2 3" key="1">
    <citation type="journal article" date="2019" name="Mol. Biol. Evol.">
        <title>Blast fungal genomes show frequent chromosomal changes, gene gains and losses, and effector gene turnover.</title>
        <authorList>
            <person name="Gomez Luciano L.B."/>
            <person name="Jason Tsai I."/>
            <person name="Chuma I."/>
            <person name="Tosa Y."/>
            <person name="Chen Y.H."/>
            <person name="Li J.Y."/>
            <person name="Li M.Y."/>
            <person name="Jade Lu M.Y."/>
            <person name="Nakayashiki H."/>
            <person name="Li W.H."/>
        </authorList>
    </citation>
    <scope>NUCLEOTIDE SEQUENCE [LARGE SCALE GENOMIC DNA]</scope>
    <source>
        <strain evidence="2">MZ5-1-6</strain>
    </source>
</reference>